<gene>
    <name evidence="1" type="ORF">DRW42_09490</name>
</gene>
<dbReference type="OrthoDB" id="798105at2"/>
<keyword evidence="2" id="KW-1185">Reference proteome</keyword>
<dbReference type="RefSeq" id="WP_113948586.1">
    <property type="nucleotide sequence ID" value="NZ_QNQU01000007.1"/>
</dbReference>
<evidence type="ECO:0000313" key="1">
    <source>
        <dbReference type="EMBL" id="RBQ07827.1"/>
    </source>
</evidence>
<accession>A0A366L1S8</accession>
<reference evidence="1 2" key="1">
    <citation type="submission" date="2018-07" db="EMBL/GenBank/DDBJ databases">
        <title>A draft genome of a endophytic bacteria, a new species of Pedobacter.</title>
        <authorList>
            <person name="Zhang Z.D."/>
            <person name="Chen Z.J."/>
        </authorList>
    </citation>
    <scope>NUCLEOTIDE SEQUENCE [LARGE SCALE GENOMIC DNA]</scope>
    <source>
        <strain evidence="1 2">RS10</strain>
    </source>
</reference>
<dbReference type="EMBL" id="QNQU01000007">
    <property type="protein sequence ID" value="RBQ07827.1"/>
    <property type="molecule type" value="Genomic_DNA"/>
</dbReference>
<name>A0A366L1S8_9SPHI</name>
<sequence length="72" mass="8478">MRINFENKDYIYNILTKAISKDTIEIKVSLLGEEFTLVRTLDKEWDVFDKTIMDNPGLLRAIGKNIALRYRL</sequence>
<organism evidence="1 2">
    <name type="scientific">Pedobacter miscanthi</name>
    <dbReference type="NCBI Taxonomy" id="2259170"/>
    <lineage>
        <taxon>Bacteria</taxon>
        <taxon>Pseudomonadati</taxon>
        <taxon>Bacteroidota</taxon>
        <taxon>Sphingobacteriia</taxon>
        <taxon>Sphingobacteriales</taxon>
        <taxon>Sphingobacteriaceae</taxon>
        <taxon>Pedobacter</taxon>
    </lineage>
</organism>
<dbReference type="Proteomes" id="UP000252081">
    <property type="component" value="Unassembled WGS sequence"/>
</dbReference>
<dbReference type="AlphaFoldDB" id="A0A366L1S8"/>
<comment type="caution">
    <text evidence="1">The sequence shown here is derived from an EMBL/GenBank/DDBJ whole genome shotgun (WGS) entry which is preliminary data.</text>
</comment>
<proteinExistence type="predicted"/>
<protein>
    <submittedName>
        <fullName evidence="1">Uncharacterized protein</fullName>
    </submittedName>
</protein>
<evidence type="ECO:0000313" key="2">
    <source>
        <dbReference type="Proteomes" id="UP000252081"/>
    </source>
</evidence>